<keyword evidence="2" id="KW-1185">Reference proteome</keyword>
<dbReference type="EMBL" id="WTPW01001106">
    <property type="protein sequence ID" value="KAF0456288.1"/>
    <property type="molecule type" value="Genomic_DNA"/>
</dbReference>
<name>A0A8H3XF88_GIGMA</name>
<comment type="caution">
    <text evidence="1">The sequence shown here is derived from an EMBL/GenBank/DDBJ whole genome shotgun (WGS) entry which is preliminary data.</text>
</comment>
<sequence length="98" mass="11585">MLQKARCNNIICLNCLEYGIKCKWSLFRTNEEYEKCKNIVSFCKAKFERTEQGHLYFYNYMQFNNRTTINIVKAIFDNYEGIVFSPGILLKGTSQKLC</sequence>
<reference evidence="1 2" key="1">
    <citation type="journal article" date="2019" name="Environ. Microbiol.">
        <title>At the nexus of three kingdoms: the genome of the mycorrhizal fungus Gigaspora margarita provides insights into plant, endobacterial and fungal interactions.</title>
        <authorList>
            <person name="Venice F."/>
            <person name="Ghignone S."/>
            <person name="Salvioli di Fossalunga A."/>
            <person name="Amselem J."/>
            <person name="Novero M."/>
            <person name="Xianan X."/>
            <person name="Sedzielewska Toro K."/>
            <person name="Morin E."/>
            <person name="Lipzen A."/>
            <person name="Grigoriev I.V."/>
            <person name="Henrissat B."/>
            <person name="Martin F.M."/>
            <person name="Bonfante P."/>
        </authorList>
    </citation>
    <scope>NUCLEOTIDE SEQUENCE [LARGE SCALE GENOMIC DNA]</scope>
    <source>
        <strain evidence="1 2">BEG34</strain>
    </source>
</reference>
<protein>
    <submittedName>
        <fullName evidence="1">Uncharacterized protein</fullName>
    </submittedName>
</protein>
<dbReference type="AlphaFoldDB" id="A0A8H3XF88"/>
<evidence type="ECO:0000313" key="2">
    <source>
        <dbReference type="Proteomes" id="UP000439903"/>
    </source>
</evidence>
<dbReference type="Proteomes" id="UP000439903">
    <property type="component" value="Unassembled WGS sequence"/>
</dbReference>
<proteinExistence type="predicted"/>
<gene>
    <name evidence="1" type="ORF">F8M41_001375</name>
</gene>
<accession>A0A8H3XF88</accession>
<organism evidence="1 2">
    <name type="scientific">Gigaspora margarita</name>
    <dbReference type="NCBI Taxonomy" id="4874"/>
    <lineage>
        <taxon>Eukaryota</taxon>
        <taxon>Fungi</taxon>
        <taxon>Fungi incertae sedis</taxon>
        <taxon>Mucoromycota</taxon>
        <taxon>Glomeromycotina</taxon>
        <taxon>Glomeromycetes</taxon>
        <taxon>Diversisporales</taxon>
        <taxon>Gigasporaceae</taxon>
        <taxon>Gigaspora</taxon>
    </lineage>
</organism>
<evidence type="ECO:0000313" key="1">
    <source>
        <dbReference type="EMBL" id="KAF0456288.1"/>
    </source>
</evidence>